<keyword evidence="1" id="KW-0472">Membrane</keyword>
<organism evidence="2 3">
    <name type="scientific">Jimgerdemannia flammicorona</name>
    <dbReference type="NCBI Taxonomy" id="994334"/>
    <lineage>
        <taxon>Eukaryota</taxon>
        <taxon>Fungi</taxon>
        <taxon>Fungi incertae sedis</taxon>
        <taxon>Mucoromycota</taxon>
        <taxon>Mucoromycotina</taxon>
        <taxon>Endogonomycetes</taxon>
        <taxon>Endogonales</taxon>
        <taxon>Endogonaceae</taxon>
        <taxon>Jimgerdemannia</taxon>
    </lineage>
</organism>
<evidence type="ECO:0000256" key="1">
    <source>
        <dbReference type="SAM" id="Phobius"/>
    </source>
</evidence>
<keyword evidence="1" id="KW-1133">Transmembrane helix</keyword>
<dbReference type="AlphaFoldDB" id="A0A433QAC9"/>
<reference evidence="2 3" key="1">
    <citation type="journal article" date="2018" name="New Phytol.">
        <title>Phylogenomics of Endogonaceae and evolution of mycorrhizas within Mucoromycota.</title>
        <authorList>
            <person name="Chang Y."/>
            <person name="Desiro A."/>
            <person name="Na H."/>
            <person name="Sandor L."/>
            <person name="Lipzen A."/>
            <person name="Clum A."/>
            <person name="Barry K."/>
            <person name="Grigoriev I.V."/>
            <person name="Martin F.M."/>
            <person name="Stajich J.E."/>
            <person name="Smith M.E."/>
            <person name="Bonito G."/>
            <person name="Spatafora J.W."/>
        </authorList>
    </citation>
    <scope>NUCLEOTIDE SEQUENCE [LARGE SCALE GENOMIC DNA]</scope>
    <source>
        <strain evidence="2 3">AD002</strain>
    </source>
</reference>
<dbReference type="EMBL" id="RBNJ01009806">
    <property type="protein sequence ID" value="RUS26733.1"/>
    <property type="molecule type" value="Genomic_DNA"/>
</dbReference>
<accession>A0A433QAC9</accession>
<comment type="caution">
    <text evidence="2">The sequence shown here is derived from an EMBL/GenBank/DDBJ whole genome shotgun (WGS) entry which is preliminary data.</text>
</comment>
<evidence type="ECO:0000313" key="2">
    <source>
        <dbReference type="EMBL" id="RUS26733.1"/>
    </source>
</evidence>
<feature type="transmembrane region" description="Helical" evidence="1">
    <location>
        <begin position="44"/>
        <end position="62"/>
    </location>
</feature>
<sequence>MEPRWQVPAAHGQGAVQRRLFRRGGLSGVVLVAASKAIRNVAVLKFLDFVFVFVFGFQLKYIL</sequence>
<protein>
    <submittedName>
        <fullName evidence="2">Uncharacterized protein</fullName>
    </submittedName>
</protein>
<keyword evidence="3" id="KW-1185">Reference proteome</keyword>
<keyword evidence="1" id="KW-0812">Transmembrane</keyword>
<proteinExistence type="predicted"/>
<evidence type="ECO:0000313" key="3">
    <source>
        <dbReference type="Proteomes" id="UP000274822"/>
    </source>
</evidence>
<dbReference type="Proteomes" id="UP000274822">
    <property type="component" value="Unassembled WGS sequence"/>
</dbReference>
<name>A0A433QAC9_9FUNG</name>
<gene>
    <name evidence="2" type="ORF">BC938DRAFT_484195</name>
</gene>